<reference evidence="2" key="2">
    <citation type="submission" date="2019-06" db="EMBL/GenBank/DDBJ databases">
        <authorList>
            <person name="Hu M."/>
        </authorList>
    </citation>
    <scope>NUCLEOTIDE SEQUENCE</scope>
    <source>
        <strain evidence="2">08RB2639</strain>
    </source>
</reference>
<dbReference type="Proteomes" id="UP000313390">
    <property type="component" value="Unassembled WGS sequence"/>
</dbReference>
<accession>A0A5C5CE46</accession>
<proteinExistence type="predicted"/>
<dbReference type="CDD" id="cd00085">
    <property type="entry name" value="HNHc"/>
    <property type="match status" value="1"/>
</dbReference>
<gene>
    <name evidence="2" type="ORF">FIB18_19460</name>
    <name evidence="1" type="ORF">GGQ79_004217</name>
</gene>
<keyword evidence="4" id="KW-1185">Reference proteome</keyword>
<dbReference type="Proteomes" id="UP000553980">
    <property type="component" value="Unassembled WGS sequence"/>
</dbReference>
<dbReference type="EMBL" id="JACIEX010000012">
    <property type="protein sequence ID" value="MBB4095665.1"/>
    <property type="molecule type" value="Genomic_DNA"/>
</dbReference>
<protein>
    <recommendedName>
        <fullName evidence="5">HNH nuclease domain-containing protein</fullName>
    </recommendedName>
</protein>
<evidence type="ECO:0000313" key="4">
    <source>
        <dbReference type="Proteomes" id="UP000553980"/>
    </source>
</evidence>
<evidence type="ECO:0000313" key="2">
    <source>
        <dbReference type="EMBL" id="TNV09632.1"/>
    </source>
</evidence>
<organism evidence="2 3">
    <name type="scientific">Brucella pecoris</name>
    <dbReference type="NCBI Taxonomy" id="867683"/>
    <lineage>
        <taxon>Bacteria</taxon>
        <taxon>Pseudomonadati</taxon>
        <taxon>Pseudomonadota</taxon>
        <taxon>Alphaproteobacteria</taxon>
        <taxon>Hyphomicrobiales</taxon>
        <taxon>Brucellaceae</taxon>
        <taxon>Brucella/Ochrobactrum group</taxon>
        <taxon>Brucella</taxon>
    </lineage>
</organism>
<dbReference type="AlphaFoldDB" id="A0A5C5CE46"/>
<reference evidence="1 4" key="3">
    <citation type="submission" date="2020-08" db="EMBL/GenBank/DDBJ databases">
        <title>Genomic Encyclopedia of Type Strains, Phase IV (KMG-IV): sequencing the most valuable type-strain genomes for metagenomic binning, comparative biology and taxonomic classification.</title>
        <authorList>
            <person name="Goeker M."/>
        </authorList>
    </citation>
    <scope>NUCLEOTIDE SEQUENCE [LARGE SCALE GENOMIC DNA]</scope>
    <source>
        <strain evidence="1 4">DSM 23868</strain>
    </source>
</reference>
<dbReference type="RefSeq" id="WP_140022274.1">
    <property type="nucleotide sequence ID" value="NZ_JACIEX010000012.1"/>
</dbReference>
<dbReference type="OrthoDB" id="5422822at2"/>
<dbReference type="InterPro" id="IPR003615">
    <property type="entry name" value="HNH_nuc"/>
</dbReference>
<sequence>MIRVDRDGNVPARLDLNDETSSASVERQKIIDGLVGGKPAEGTKFSAYSDNTVRDALQDLFHNKCAYCESKIAGSQDTDIEHYRPKGRVTDAINSGVDHPGYWWLAMDWSNLVLACMHCNQRRRQLIYTPGMTEEQIVTLIESNKTVTVGKLDAFPTANSTWVTDYMQDIETEQPLLIDPTRVDPEVHLDWIVNENLSTVRARDGSCIGQTSIDIYALNRRRLTEDRMSKLLFLQWTGNRALEELNSAVNEEDDTIANIREKSALDYLDIVRLHCAPDQPYAGMARAYLAHLATKISAIQGA</sequence>
<name>A0A5C5CE46_9HYPH</name>
<evidence type="ECO:0000313" key="3">
    <source>
        <dbReference type="Proteomes" id="UP000313390"/>
    </source>
</evidence>
<dbReference type="EMBL" id="VEWK01000012">
    <property type="protein sequence ID" value="TNV09632.1"/>
    <property type="molecule type" value="Genomic_DNA"/>
</dbReference>
<evidence type="ECO:0000313" key="1">
    <source>
        <dbReference type="EMBL" id="MBB4095665.1"/>
    </source>
</evidence>
<evidence type="ECO:0008006" key="5">
    <source>
        <dbReference type="Google" id="ProtNLM"/>
    </source>
</evidence>
<comment type="caution">
    <text evidence="2">The sequence shown here is derived from an EMBL/GenBank/DDBJ whole genome shotgun (WGS) entry which is preliminary data.</text>
</comment>
<reference evidence="2 3" key="1">
    <citation type="journal article" date="2011" name="Int. J. Syst. Evol. Microbiol.">
        <title>Ochrobactrum pecoris sp. nov., isolated from farm animals.</title>
        <authorList>
            <person name="Kampfer P."/>
            <person name="Huber B."/>
            <person name="Busse H.J."/>
            <person name="Scholz H.C."/>
            <person name="Tomaso H."/>
            <person name="Hotzel H."/>
            <person name="Melzer F."/>
        </authorList>
    </citation>
    <scope>NUCLEOTIDE SEQUENCE [LARGE SCALE GENOMIC DNA]</scope>
    <source>
        <strain evidence="2 3">08RB2639</strain>
    </source>
</reference>
<dbReference type="Gene3D" id="1.10.30.50">
    <property type="match status" value="1"/>
</dbReference>